<dbReference type="InterPro" id="IPR004875">
    <property type="entry name" value="DDE_SF_endonuclease_dom"/>
</dbReference>
<dbReference type="Proteomes" id="UP000789572">
    <property type="component" value="Unassembled WGS sequence"/>
</dbReference>
<dbReference type="OrthoDB" id="2158935at2759"/>
<protein>
    <submittedName>
        <fullName evidence="2">6305_t:CDS:1</fullName>
    </submittedName>
</protein>
<dbReference type="PANTHER" id="PTHR19303:SF74">
    <property type="entry name" value="POGO TRANSPOSABLE ELEMENT WITH KRAB DOMAIN"/>
    <property type="match status" value="1"/>
</dbReference>
<keyword evidence="3" id="KW-1185">Reference proteome</keyword>
<evidence type="ECO:0000313" key="3">
    <source>
        <dbReference type="Proteomes" id="UP000789572"/>
    </source>
</evidence>
<evidence type="ECO:0000259" key="1">
    <source>
        <dbReference type="Pfam" id="PF03184"/>
    </source>
</evidence>
<dbReference type="EMBL" id="CAJVPJ010001684">
    <property type="protein sequence ID" value="CAG8600280.1"/>
    <property type="molecule type" value="Genomic_DNA"/>
</dbReference>
<comment type="caution">
    <text evidence="2">The sequence shown here is derived from an EMBL/GenBank/DDBJ whole genome shotgun (WGS) entry which is preliminary data.</text>
</comment>
<dbReference type="Pfam" id="PF03184">
    <property type="entry name" value="DDE_1"/>
    <property type="match status" value="1"/>
</dbReference>
<feature type="domain" description="DDE-1" evidence="1">
    <location>
        <begin position="139"/>
        <end position="307"/>
    </location>
</feature>
<proteinExistence type="predicted"/>
<feature type="non-terminal residue" evidence="2">
    <location>
        <position position="317"/>
    </location>
</feature>
<evidence type="ECO:0000313" key="2">
    <source>
        <dbReference type="EMBL" id="CAG8600280.1"/>
    </source>
</evidence>
<dbReference type="GO" id="GO:0005634">
    <property type="term" value="C:nucleus"/>
    <property type="evidence" value="ECO:0007669"/>
    <property type="project" value="TreeGrafter"/>
</dbReference>
<sequence>MVTRDMITVVIRNRGFGVTPSIVKSKMTELLSYDFSEQYSNAVQEFKASDKWFNGLIRRHEFSLRRRTKIGQKLPIDIQEKVTDFHKFVKNIRAENNFDPSCIINLDETPIFFDMVGAMTVDYRGAKTVHIRTTGNDKNRFTCVLAVLGDGTKLPPMVIFKGKRLQKGDYPQGVIVRMNEDGWMTENLMTDWLDTVWGQRRSKKRSLFIVDSFKGHLTQSVKSKCQEQNLVLAVIPGGLTSVVQPLDVSINKPFKDRMREKWRMWMAEGKFETTRGGNLKKSDNSIMCHWIREAWDDISHEIVVNSFKTCGLSNDLN</sequence>
<name>A0A9N9GGG8_9GLOM</name>
<organism evidence="2 3">
    <name type="scientific">Paraglomus occultum</name>
    <dbReference type="NCBI Taxonomy" id="144539"/>
    <lineage>
        <taxon>Eukaryota</taxon>
        <taxon>Fungi</taxon>
        <taxon>Fungi incertae sedis</taxon>
        <taxon>Mucoromycota</taxon>
        <taxon>Glomeromycotina</taxon>
        <taxon>Glomeromycetes</taxon>
        <taxon>Paraglomerales</taxon>
        <taxon>Paraglomeraceae</taxon>
        <taxon>Paraglomus</taxon>
    </lineage>
</organism>
<dbReference type="InterPro" id="IPR050863">
    <property type="entry name" value="CenT-Element_Derived"/>
</dbReference>
<dbReference type="GO" id="GO:0003677">
    <property type="term" value="F:DNA binding"/>
    <property type="evidence" value="ECO:0007669"/>
    <property type="project" value="TreeGrafter"/>
</dbReference>
<dbReference type="AlphaFoldDB" id="A0A9N9GGG8"/>
<gene>
    <name evidence="2" type="ORF">POCULU_LOCUS7426</name>
</gene>
<accession>A0A9N9GGG8</accession>
<reference evidence="2" key="1">
    <citation type="submission" date="2021-06" db="EMBL/GenBank/DDBJ databases">
        <authorList>
            <person name="Kallberg Y."/>
            <person name="Tangrot J."/>
            <person name="Rosling A."/>
        </authorList>
    </citation>
    <scope>NUCLEOTIDE SEQUENCE</scope>
    <source>
        <strain evidence="2">IA702</strain>
    </source>
</reference>
<dbReference type="PANTHER" id="PTHR19303">
    <property type="entry name" value="TRANSPOSON"/>
    <property type="match status" value="1"/>
</dbReference>